<feature type="chain" id="PRO_5045378382" evidence="3">
    <location>
        <begin position="26"/>
        <end position="471"/>
    </location>
</feature>
<dbReference type="Gene3D" id="2.130.10.130">
    <property type="entry name" value="Integrin alpha, N-terminal"/>
    <property type="match status" value="2"/>
</dbReference>
<dbReference type="RefSeq" id="WP_377506881.1">
    <property type="nucleotide sequence ID" value="NZ_JBHSQS010000003.1"/>
</dbReference>
<dbReference type="PANTHER" id="PTHR46580:SF4">
    <property type="entry name" value="ATP_GTP-BINDING PROTEIN"/>
    <property type="match status" value="1"/>
</dbReference>
<evidence type="ECO:0000313" key="4">
    <source>
        <dbReference type="EMBL" id="MFC5923001.1"/>
    </source>
</evidence>
<reference evidence="5" key="1">
    <citation type="journal article" date="2019" name="Int. J. Syst. Evol. Microbiol.">
        <title>The Global Catalogue of Microorganisms (GCM) 10K type strain sequencing project: providing services to taxonomists for standard genome sequencing and annotation.</title>
        <authorList>
            <consortium name="The Broad Institute Genomics Platform"/>
            <consortium name="The Broad Institute Genome Sequencing Center for Infectious Disease"/>
            <person name="Wu L."/>
            <person name="Ma J."/>
        </authorList>
    </citation>
    <scope>NUCLEOTIDE SEQUENCE [LARGE SCALE GENOMIC DNA]</scope>
    <source>
        <strain evidence="5">CGMCC 4.7144</strain>
    </source>
</reference>
<evidence type="ECO:0000313" key="5">
    <source>
        <dbReference type="Proteomes" id="UP001596226"/>
    </source>
</evidence>
<proteinExistence type="predicted"/>
<protein>
    <submittedName>
        <fullName evidence="4">FG-GAP repeat domain-containing protein</fullName>
    </submittedName>
</protein>
<accession>A0ABW1H0L2</accession>
<evidence type="ECO:0000256" key="1">
    <source>
        <dbReference type="ARBA" id="ARBA00022729"/>
    </source>
</evidence>
<feature type="compositionally biased region" description="Pro residues" evidence="2">
    <location>
        <begin position="186"/>
        <end position="196"/>
    </location>
</feature>
<evidence type="ECO:0000256" key="2">
    <source>
        <dbReference type="SAM" id="MobiDB-lite"/>
    </source>
</evidence>
<organism evidence="4 5">
    <name type="scientific">Micromonospora vulcania</name>
    <dbReference type="NCBI Taxonomy" id="1441873"/>
    <lineage>
        <taxon>Bacteria</taxon>
        <taxon>Bacillati</taxon>
        <taxon>Actinomycetota</taxon>
        <taxon>Actinomycetes</taxon>
        <taxon>Micromonosporales</taxon>
        <taxon>Micromonosporaceae</taxon>
        <taxon>Micromonospora</taxon>
    </lineage>
</organism>
<dbReference type="Proteomes" id="UP001596226">
    <property type="component" value="Unassembled WGS sequence"/>
</dbReference>
<name>A0ABW1H0L2_9ACTN</name>
<comment type="caution">
    <text evidence="4">The sequence shown here is derived from an EMBL/GenBank/DDBJ whole genome shotgun (WGS) entry which is preliminary data.</text>
</comment>
<dbReference type="SUPFAM" id="SSF69318">
    <property type="entry name" value="Integrin alpha N-terminal domain"/>
    <property type="match status" value="1"/>
</dbReference>
<dbReference type="Pfam" id="PF13517">
    <property type="entry name" value="FG-GAP_3"/>
    <property type="match status" value="2"/>
</dbReference>
<feature type="region of interest" description="Disordered" evidence="2">
    <location>
        <begin position="180"/>
        <end position="212"/>
    </location>
</feature>
<keyword evidence="1 3" id="KW-0732">Signal</keyword>
<keyword evidence="5" id="KW-1185">Reference proteome</keyword>
<dbReference type="PANTHER" id="PTHR46580">
    <property type="entry name" value="SENSOR KINASE-RELATED"/>
    <property type="match status" value="1"/>
</dbReference>
<dbReference type="EMBL" id="JBHSQS010000003">
    <property type="protein sequence ID" value="MFC5923001.1"/>
    <property type="molecule type" value="Genomic_DNA"/>
</dbReference>
<sequence length="471" mass="50822">MVASTAALLVAGAGALAVVATPVQASSINGPITRDEVLDRAQNWVDRGFTYTQDQSVAVTDEEGSHKYRRDCSGLVSMVWHLNKKSDGWDYNTDDFLRDGNAMWYTLGSINEFQPGDAMVRDGHMELFAFWVNRSDHSKGAYVYSFNTSGETVRNPYRNSNKGNLGKNTWTDLQSFRPIRRSGLTAPPPPPAPQAPPSSGVSGDFNNDGKDDILARSAGTDEMFLYPGTGSFTTDRILGTSIRVGTGWGQYNIILSGDFNQDGKSDVMGRRSADGTLWVYSGTGLFIKDRVLNSPVRVGTGWGQFDAIISGDYNQDGKADIVARRSVDDELVVYPGTGVIATDAVLALPTIRVGVGWGGFDVFTSGDFNQDGKSDIVVRGTDGVLWLYPGTGSFTTDHVVDPAIPIGNGWNSMNALTAGDFNQDGKSDVVSRKSNDNTLWMYPGTGSFTTNRVLSSPGRVGTGWGGYDRIS</sequence>
<dbReference type="InterPro" id="IPR013517">
    <property type="entry name" value="FG-GAP"/>
</dbReference>
<gene>
    <name evidence="4" type="ORF">ACFQGL_06550</name>
</gene>
<dbReference type="InterPro" id="IPR028994">
    <property type="entry name" value="Integrin_alpha_N"/>
</dbReference>
<feature type="signal peptide" evidence="3">
    <location>
        <begin position="1"/>
        <end position="25"/>
    </location>
</feature>
<evidence type="ECO:0000256" key="3">
    <source>
        <dbReference type="SAM" id="SignalP"/>
    </source>
</evidence>